<feature type="region of interest" description="Disordered" evidence="1">
    <location>
        <begin position="101"/>
        <end position="125"/>
    </location>
</feature>
<protein>
    <submittedName>
        <fullName evidence="2">Uncharacterized protein</fullName>
    </submittedName>
</protein>
<evidence type="ECO:0000313" key="2">
    <source>
        <dbReference type="EMBL" id="KAK4771825.1"/>
    </source>
</evidence>
<name>A0AAN7KRU0_TRANT</name>
<dbReference type="AlphaFoldDB" id="A0AAN7KRU0"/>
<evidence type="ECO:0000313" key="3">
    <source>
        <dbReference type="Proteomes" id="UP001346149"/>
    </source>
</evidence>
<accession>A0AAN7KRU0</accession>
<comment type="caution">
    <text evidence="2">The sequence shown here is derived from an EMBL/GenBank/DDBJ whole genome shotgun (WGS) entry which is preliminary data.</text>
</comment>
<dbReference type="EMBL" id="JAXQNO010000020">
    <property type="protein sequence ID" value="KAK4771825.1"/>
    <property type="molecule type" value="Genomic_DNA"/>
</dbReference>
<proteinExistence type="predicted"/>
<sequence>MQQQNRHHKFDYYQYYRNPHMELFDLIIKRIYVYNGSNKLRSTKKRGRAEKLAVILWLKDERGRQLEQIDEDAESRQPRRRRLKGNLRWRCDEVGEMDEKEEKEKMPVAGCPAEQRGGTPGKEASKNLYRNLKTVLSWLMDNDVLLPPMTKVYCNEIADGNLMEDCLQGEGINCDLNRFDMEWLNSGHQRA</sequence>
<dbReference type="Proteomes" id="UP001346149">
    <property type="component" value="Unassembled WGS sequence"/>
</dbReference>
<keyword evidence="3" id="KW-1185">Reference proteome</keyword>
<organism evidence="2 3">
    <name type="scientific">Trapa natans</name>
    <name type="common">Water chestnut</name>
    <dbReference type="NCBI Taxonomy" id="22666"/>
    <lineage>
        <taxon>Eukaryota</taxon>
        <taxon>Viridiplantae</taxon>
        <taxon>Streptophyta</taxon>
        <taxon>Embryophyta</taxon>
        <taxon>Tracheophyta</taxon>
        <taxon>Spermatophyta</taxon>
        <taxon>Magnoliopsida</taxon>
        <taxon>eudicotyledons</taxon>
        <taxon>Gunneridae</taxon>
        <taxon>Pentapetalae</taxon>
        <taxon>rosids</taxon>
        <taxon>malvids</taxon>
        <taxon>Myrtales</taxon>
        <taxon>Lythraceae</taxon>
        <taxon>Trapa</taxon>
    </lineage>
</organism>
<reference evidence="2 3" key="1">
    <citation type="journal article" date="2023" name="Hortic Res">
        <title>Pangenome of water caltrop reveals structural variations and asymmetric subgenome divergence after allopolyploidization.</title>
        <authorList>
            <person name="Zhang X."/>
            <person name="Chen Y."/>
            <person name="Wang L."/>
            <person name="Yuan Y."/>
            <person name="Fang M."/>
            <person name="Shi L."/>
            <person name="Lu R."/>
            <person name="Comes H.P."/>
            <person name="Ma Y."/>
            <person name="Chen Y."/>
            <person name="Huang G."/>
            <person name="Zhou Y."/>
            <person name="Zheng Z."/>
            <person name="Qiu Y."/>
        </authorList>
    </citation>
    <scope>NUCLEOTIDE SEQUENCE [LARGE SCALE GENOMIC DNA]</scope>
    <source>
        <strain evidence="2">F231</strain>
    </source>
</reference>
<evidence type="ECO:0000256" key="1">
    <source>
        <dbReference type="SAM" id="MobiDB-lite"/>
    </source>
</evidence>
<gene>
    <name evidence="2" type="ORF">SAY86_013600</name>
</gene>